<dbReference type="AlphaFoldDB" id="A0A4Q0VND4"/>
<dbReference type="SUPFAM" id="SSF50118">
    <property type="entry name" value="Cell growth inhibitor/plasmid maintenance toxic component"/>
    <property type="match status" value="1"/>
</dbReference>
<sequence length="152" mass="17638">MYYLSDTEQPLKFIVRKEDGTISIEKRNGNFDPIVVDGNKRAVEQNVLITVKPRQAIILSNDVINRSDNFSYVEVAPVFGLTERNSEELWYEDLINDRLEGFAFISKGRYGIEVDLTQITTIHKSMLLKKQTMVPKHRMDFIESQILEQLDL</sequence>
<dbReference type="Proteomes" id="UP000290649">
    <property type="component" value="Unassembled WGS sequence"/>
</dbReference>
<keyword evidence="2" id="KW-1277">Toxin-antitoxin system</keyword>
<dbReference type="EMBL" id="QOUX01000047">
    <property type="protein sequence ID" value="RXI96322.1"/>
    <property type="molecule type" value="Genomic_DNA"/>
</dbReference>
<dbReference type="InterPro" id="IPR011067">
    <property type="entry name" value="Plasmid_toxin/cell-grow_inhib"/>
</dbReference>
<dbReference type="InterPro" id="IPR003477">
    <property type="entry name" value="PemK-like"/>
</dbReference>
<dbReference type="Pfam" id="PF02452">
    <property type="entry name" value="PemK_toxin"/>
    <property type="match status" value="1"/>
</dbReference>
<evidence type="ECO:0000313" key="3">
    <source>
        <dbReference type="EMBL" id="RXI96322.1"/>
    </source>
</evidence>
<dbReference type="OrthoDB" id="2677944at2"/>
<protein>
    <submittedName>
        <fullName evidence="3">Uncharacterized protein</fullName>
    </submittedName>
</protein>
<reference evidence="3 4" key="1">
    <citation type="journal article" date="2019" name="Int. J. Syst. Evol. Microbiol.">
        <title>Anaerobacillus alkaliphilus sp. nov., a novel alkaliphilic and moderately halophilic bacterium.</title>
        <authorList>
            <person name="Borsodi A.K."/>
            <person name="Aszalos J.M."/>
            <person name="Bihari P."/>
            <person name="Nagy I."/>
            <person name="Schumann P."/>
            <person name="Sproer C."/>
            <person name="Kovacs A.L."/>
            <person name="Boka K."/>
            <person name="Dobosy P."/>
            <person name="Ovari M."/>
            <person name="Szili-Kovacs T."/>
            <person name="Toth E."/>
        </authorList>
    </citation>
    <scope>NUCLEOTIDE SEQUENCE [LARGE SCALE GENOMIC DNA]</scope>
    <source>
        <strain evidence="3 4">B16-10</strain>
    </source>
</reference>
<proteinExistence type="inferred from homology"/>
<keyword evidence="4" id="KW-1185">Reference proteome</keyword>
<evidence type="ECO:0000256" key="1">
    <source>
        <dbReference type="ARBA" id="ARBA00007521"/>
    </source>
</evidence>
<comment type="caution">
    <text evidence="3">The sequence shown here is derived from an EMBL/GenBank/DDBJ whole genome shotgun (WGS) entry which is preliminary data.</text>
</comment>
<dbReference type="Gene3D" id="2.30.30.110">
    <property type="match status" value="1"/>
</dbReference>
<evidence type="ECO:0000256" key="2">
    <source>
        <dbReference type="ARBA" id="ARBA00022649"/>
    </source>
</evidence>
<dbReference type="RefSeq" id="WP_129080298.1">
    <property type="nucleotide sequence ID" value="NZ_QOUX01000047.1"/>
</dbReference>
<organism evidence="3 4">
    <name type="scientific">Anaerobacillus alkaliphilus</name>
    <dbReference type="NCBI Taxonomy" id="1548597"/>
    <lineage>
        <taxon>Bacteria</taxon>
        <taxon>Bacillati</taxon>
        <taxon>Bacillota</taxon>
        <taxon>Bacilli</taxon>
        <taxon>Bacillales</taxon>
        <taxon>Bacillaceae</taxon>
        <taxon>Anaerobacillus</taxon>
    </lineage>
</organism>
<dbReference type="GO" id="GO:0003677">
    <property type="term" value="F:DNA binding"/>
    <property type="evidence" value="ECO:0007669"/>
    <property type="project" value="InterPro"/>
</dbReference>
<comment type="similarity">
    <text evidence="1">Belongs to the PemK/MazF family.</text>
</comment>
<accession>A0A4Q0VND4</accession>
<name>A0A4Q0VND4_9BACI</name>
<evidence type="ECO:0000313" key="4">
    <source>
        <dbReference type="Proteomes" id="UP000290649"/>
    </source>
</evidence>
<gene>
    <name evidence="3" type="ORF">DS745_21605</name>
</gene>